<dbReference type="InterPro" id="IPR050721">
    <property type="entry name" value="Trk_Ktr_HKT_K-transport"/>
</dbReference>
<dbReference type="InterPro" id="IPR036291">
    <property type="entry name" value="NAD(P)-bd_dom_sf"/>
</dbReference>
<dbReference type="GO" id="GO:0008324">
    <property type="term" value="F:monoatomic cation transmembrane transporter activity"/>
    <property type="evidence" value="ECO:0007669"/>
    <property type="project" value="InterPro"/>
</dbReference>
<keyword evidence="6" id="KW-1185">Reference proteome</keyword>
<dbReference type="Gene3D" id="1.10.287.70">
    <property type="match status" value="1"/>
</dbReference>
<dbReference type="PANTHER" id="PTHR43833">
    <property type="entry name" value="POTASSIUM CHANNEL PROTEIN 2-RELATED-RELATED"/>
    <property type="match status" value="1"/>
</dbReference>
<dbReference type="Pfam" id="PF02254">
    <property type="entry name" value="TrkA_N"/>
    <property type="match status" value="1"/>
</dbReference>
<organism evidence="5 6">
    <name type="scientific">Mastigocoleus testarum BC008</name>
    <dbReference type="NCBI Taxonomy" id="371196"/>
    <lineage>
        <taxon>Bacteria</taxon>
        <taxon>Bacillati</taxon>
        <taxon>Cyanobacteriota</taxon>
        <taxon>Cyanophyceae</taxon>
        <taxon>Nostocales</taxon>
        <taxon>Hapalosiphonaceae</taxon>
        <taxon>Mastigocoleus</taxon>
    </lineage>
</organism>
<keyword evidence="2" id="KW-1133">Transmembrane helix</keyword>
<proteinExistence type="predicted"/>
<dbReference type="SUPFAM" id="SSF51735">
    <property type="entry name" value="NAD(P)-binding Rossmann-fold domains"/>
    <property type="match status" value="1"/>
</dbReference>
<name>A0A0V7ZNC3_9CYAN</name>
<dbReference type="SUPFAM" id="SSF81324">
    <property type="entry name" value="Voltage-gated potassium channels"/>
    <property type="match status" value="1"/>
</dbReference>
<evidence type="ECO:0000259" key="4">
    <source>
        <dbReference type="PROSITE" id="PS51202"/>
    </source>
</evidence>
<dbReference type="GO" id="GO:0006813">
    <property type="term" value="P:potassium ion transport"/>
    <property type="evidence" value="ECO:0007669"/>
    <property type="project" value="InterPro"/>
</dbReference>
<dbReference type="PROSITE" id="PS51202">
    <property type="entry name" value="RCK_C"/>
    <property type="match status" value="1"/>
</dbReference>
<comment type="subcellular location">
    <subcellularLocation>
        <location evidence="1">Cell membrane</location>
        <topology evidence="1">Multi-pass membrane protein</topology>
    </subcellularLocation>
</comment>
<dbReference type="Gene3D" id="3.30.70.1450">
    <property type="entry name" value="Regulator of K+ conductance, C-terminal domain"/>
    <property type="match status" value="1"/>
</dbReference>
<protein>
    <submittedName>
        <fullName evidence="5">Potassium channel protein</fullName>
    </submittedName>
</protein>
<keyword evidence="2" id="KW-0812">Transmembrane</keyword>
<dbReference type="InterPro" id="IPR036721">
    <property type="entry name" value="RCK_C_sf"/>
</dbReference>
<dbReference type="Pfam" id="PF02080">
    <property type="entry name" value="TrkA_C"/>
    <property type="match status" value="1"/>
</dbReference>
<dbReference type="SUPFAM" id="SSF116726">
    <property type="entry name" value="TrkA C-terminal domain-like"/>
    <property type="match status" value="1"/>
</dbReference>
<dbReference type="Proteomes" id="UP000053372">
    <property type="component" value="Unassembled WGS sequence"/>
</dbReference>
<dbReference type="InterPro" id="IPR003148">
    <property type="entry name" value="RCK_N"/>
</dbReference>
<dbReference type="EMBL" id="LMTZ01000102">
    <property type="protein sequence ID" value="KST65886.1"/>
    <property type="molecule type" value="Genomic_DNA"/>
</dbReference>
<gene>
    <name evidence="5" type="ORF">BC008_23180</name>
</gene>
<dbReference type="RefSeq" id="WP_027846844.1">
    <property type="nucleotide sequence ID" value="NZ_LMTZ01000102.1"/>
</dbReference>
<evidence type="ECO:0000313" key="6">
    <source>
        <dbReference type="Proteomes" id="UP000053372"/>
    </source>
</evidence>
<keyword evidence="5" id="KW-0813">Transport</keyword>
<dbReference type="GO" id="GO:0005886">
    <property type="term" value="C:plasma membrane"/>
    <property type="evidence" value="ECO:0007669"/>
    <property type="project" value="UniProtKB-SubCell"/>
</dbReference>
<evidence type="ECO:0000259" key="3">
    <source>
        <dbReference type="PROSITE" id="PS51201"/>
    </source>
</evidence>
<dbReference type="PROSITE" id="PS51201">
    <property type="entry name" value="RCK_N"/>
    <property type="match status" value="1"/>
</dbReference>
<comment type="caution">
    <text evidence="5">The sequence shown here is derived from an EMBL/GenBank/DDBJ whole genome shotgun (WGS) entry which is preliminary data.</text>
</comment>
<dbReference type="PANTHER" id="PTHR43833:SF9">
    <property type="entry name" value="POTASSIUM CHANNEL PROTEIN YUGO-RELATED"/>
    <property type="match status" value="1"/>
</dbReference>
<evidence type="ECO:0000313" key="5">
    <source>
        <dbReference type="EMBL" id="KST65886.1"/>
    </source>
</evidence>
<keyword evidence="5" id="KW-0406">Ion transport</keyword>
<feature type="domain" description="RCK C-terminal" evidence="4">
    <location>
        <begin position="256"/>
        <end position="342"/>
    </location>
</feature>
<accession>A0A0V7ZNC3</accession>
<dbReference type="Gene3D" id="3.40.50.720">
    <property type="entry name" value="NAD(P)-binding Rossmann-like Domain"/>
    <property type="match status" value="1"/>
</dbReference>
<dbReference type="InterPro" id="IPR006037">
    <property type="entry name" value="RCK_C"/>
</dbReference>
<dbReference type="Pfam" id="PF07885">
    <property type="entry name" value="Ion_trans_2"/>
    <property type="match status" value="1"/>
</dbReference>
<dbReference type="OrthoDB" id="9785285at2"/>
<feature type="transmembrane region" description="Helical" evidence="2">
    <location>
        <begin position="16"/>
        <end position="34"/>
    </location>
</feature>
<evidence type="ECO:0000256" key="1">
    <source>
        <dbReference type="ARBA" id="ARBA00004651"/>
    </source>
</evidence>
<reference evidence="5 6" key="1">
    <citation type="journal article" date="2015" name="Genome Announc.">
        <title>Draft Genome of the Euendolithic (true boring) Cyanobacterium Mastigocoleus testarum strain BC008.</title>
        <authorList>
            <person name="Guida B.S."/>
            <person name="Garcia-Pichel F."/>
        </authorList>
    </citation>
    <scope>NUCLEOTIDE SEQUENCE [LARGE SCALE GENOMIC DNA]</scope>
    <source>
        <strain evidence="5 6">BC008</strain>
    </source>
</reference>
<keyword evidence="5" id="KW-0407">Ion channel</keyword>
<feature type="transmembrane region" description="Helical" evidence="2">
    <location>
        <begin position="70"/>
        <end position="87"/>
    </location>
</feature>
<feature type="domain" description="RCK N-terminal" evidence="3">
    <location>
        <begin position="116"/>
        <end position="232"/>
    </location>
</feature>
<keyword evidence="2" id="KW-0472">Membrane</keyword>
<sequence>MYSTLGRKYRRIQRELTAGSIALVGVFFTGTLWYRFVERWSWEDSIYMTVITLSTVGFSETQPLGHRGRLFTIALILMGIITIGYIVNRFTEALIQGYFQEGIKLQRQRRLMESLSGHYILCGYSRTGRQIAKEFMAEGVAFVVIDSDPESVQLAQKRGYCIYQGDATLDETLLQVGIEKAACIVAALPSDAENLYIVLSAKTLTPRIRAIARASTEEAVQKLQRGGADVVISPYISGGRRMAAAALRPQVMDFVDGIISGTDRELYMEEFLVDPAVCPFVGQTLYKARLRTQTGALVLAIRRVSGTLIGGPTGDTVLMPGDLLICMGTAEQLRALNQLLGPIGSRRLRKPRKGNE</sequence>
<dbReference type="AlphaFoldDB" id="A0A0V7ZNC3"/>
<evidence type="ECO:0000256" key="2">
    <source>
        <dbReference type="SAM" id="Phobius"/>
    </source>
</evidence>
<dbReference type="InterPro" id="IPR013099">
    <property type="entry name" value="K_chnl_dom"/>
</dbReference>